<reference evidence="2 3" key="1">
    <citation type="submission" date="2012-06" db="EMBL/GenBank/DDBJ databases">
        <title>Finished chromosome of genome of Cylindrospermum stagnale PCC 7417.</title>
        <authorList>
            <consortium name="US DOE Joint Genome Institute"/>
            <person name="Gugger M."/>
            <person name="Coursin T."/>
            <person name="Rippka R."/>
            <person name="Tandeau De Marsac N."/>
            <person name="Huntemann M."/>
            <person name="Wei C.-L."/>
            <person name="Han J."/>
            <person name="Detter J.C."/>
            <person name="Han C."/>
            <person name="Tapia R."/>
            <person name="Chen A."/>
            <person name="Kyrpides N."/>
            <person name="Mavromatis K."/>
            <person name="Markowitz V."/>
            <person name="Szeto E."/>
            <person name="Ivanova N."/>
            <person name="Pagani I."/>
            <person name="Pati A."/>
            <person name="Goodwin L."/>
            <person name="Nordberg H.P."/>
            <person name="Cantor M.N."/>
            <person name="Hua S.X."/>
            <person name="Woyke T."/>
            <person name="Kerfeld C.A."/>
        </authorList>
    </citation>
    <scope>NUCLEOTIDE SEQUENCE [LARGE SCALE GENOMIC DNA]</scope>
    <source>
        <strain evidence="2 3">PCC 7417</strain>
    </source>
</reference>
<dbReference type="PANTHER" id="PTHR43685:SF2">
    <property type="entry name" value="GLYCOSYLTRANSFERASE 2-LIKE DOMAIN-CONTAINING PROTEIN"/>
    <property type="match status" value="1"/>
</dbReference>
<dbReference type="Proteomes" id="UP000010475">
    <property type="component" value="Chromosome"/>
</dbReference>
<proteinExistence type="predicted"/>
<dbReference type="KEGG" id="csg:Cylst_4322"/>
<organism evidence="2 3">
    <name type="scientific">Cylindrospermum stagnale PCC 7417</name>
    <dbReference type="NCBI Taxonomy" id="56107"/>
    <lineage>
        <taxon>Bacteria</taxon>
        <taxon>Bacillati</taxon>
        <taxon>Cyanobacteriota</taxon>
        <taxon>Cyanophyceae</taxon>
        <taxon>Nostocales</taxon>
        <taxon>Nostocaceae</taxon>
        <taxon>Cylindrospermum</taxon>
    </lineage>
</organism>
<dbReference type="eggNOG" id="COG1216">
    <property type="taxonomic scope" value="Bacteria"/>
</dbReference>
<keyword evidence="3" id="KW-1185">Reference proteome</keyword>
<dbReference type="HOGENOM" id="CLU_025996_0_1_3"/>
<keyword evidence="2" id="KW-0808">Transferase</keyword>
<dbReference type="RefSeq" id="WP_015209657.1">
    <property type="nucleotide sequence ID" value="NC_019757.1"/>
</dbReference>
<gene>
    <name evidence="2" type="ORF">Cylst_4322</name>
</gene>
<dbReference type="Pfam" id="PF00535">
    <property type="entry name" value="Glycos_transf_2"/>
    <property type="match status" value="1"/>
</dbReference>
<dbReference type="PANTHER" id="PTHR43685">
    <property type="entry name" value="GLYCOSYLTRANSFERASE"/>
    <property type="match status" value="1"/>
</dbReference>
<sequence>MKPEVSVIMPAYNTETYIAQAIESFLAQTLNNIELIIVDDASRDRTLEVARSFNDKRIKVLVNEQNLGASGSRNRAIKEAQGEWVAVLDSDDWYAPNRLETLLQVAYSENADIVADDLYIVNNSQSSAWSTLIRESGENINDLKIIDPIYFVETDVYGKRGLHLGLSKPIFNRDLLIKNSVEYDKNLTVVQDFWLDMKCLVLGAKFVLLPQPYYYYRCREGSLVYSNQKNNLEQCCQKVVEFMEEEDIVNKNPKLAHALSNNLAVFQRNLAYYRVVEQIKQKSWSLALNEMVNNPNFFVHLIDQIPGIINRRIKYYILGNKSAFKIYN</sequence>
<dbReference type="CDD" id="cd00761">
    <property type="entry name" value="Glyco_tranf_GTA_type"/>
    <property type="match status" value="1"/>
</dbReference>
<dbReference type="InterPro" id="IPR001173">
    <property type="entry name" value="Glyco_trans_2-like"/>
</dbReference>
<evidence type="ECO:0000259" key="1">
    <source>
        <dbReference type="Pfam" id="PF00535"/>
    </source>
</evidence>
<dbReference type="Gene3D" id="3.90.550.10">
    <property type="entry name" value="Spore Coat Polysaccharide Biosynthesis Protein SpsA, Chain A"/>
    <property type="match status" value="1"/>
</dbReference>
<dbReference type="InterPro" id="IPR050834">
    <property type="entry name" value="Glycosyltransf_2"/>
</dbReference>
<dbReference type="SUPFAM" id="SSF53448">
    <property type="entry name" value="Nucleotide-diphospho-sugar transferases"/>
    <property type="match status" value="1"/>
</dbReference>
<dbReference type="OrthoDB" id="9812327at2"/>
<dbReference type="AlphaFoldDB" id="K9X1B9"/>
<evidence type="ECO:0000313" key="3">
    <source>
        <dbReference type="Proteomes" id="UP000010475"/>
    </source>
</evidence>
<evidence type="ECO:0000313" key="2">
    <source>
        <dbReference type="EMBL" id="AFZ26415.1"/>
    </source>
</evidence>
<dbReference type="PATRIC" id="fig|56107.3.peg.4741"/>
<name>K9X1B9_9NOST</name>
<dbReference type="EMBL" id="CP003642">
    <property type="protein sequence ID" value="AFZ26415.1"/>
    <property type="molecule type" value="Genomic_DNA"/>
</dbReference>
<protein>
    <submittedName>
        <fullName evidence="2">Glycosyl transferase</fullName>
    </submittedName>
</protein>
<dbReference type="GO" id="GO:0016740">
    <property type="term" value="F:transferase activity"/>
    <property type="evidence" value="ECO:0007669"/>
    <property type="project" value="UniProtKB-KW"/>
</dbReference>
<dbReference type="STRING" id="56107.Cylst_4322"/>
<accession>K9X1B9</accession>
<dbReference type="InterPro" id="IPR029044">
    <property type="entry name" value="Nucleotide-diphossugar_trans"/>
</dbReference>
<feature type="domain" description="Glycosyltransferase 2-like" evidence="1">
    <location>
        <begin position="6"/>
        <end position="132"/>
    </location>
</feature>